<dbReference type="Proteomes" id="UP000075515">
    <property type="component" value="Unassembled WGS sequence"/>
</dbReference>
<keyword evidence="1" id="KW-0812">Transmembrane</keyword>
<dbReference type="AlphaFoldDB" id="A0A150T1T2"/>
<feature type="transmembrane region" description="Helical" evidence="1">
    <location>
        <begin position="27"/>
        <end position="47"/>
    </location>
</feature>
<evidence type="ECO:0000313" key="2">
    <source>
        <dbReference type="EMBL" id="KYF98047.1"/>
    </source>
</evidence>
<protein>
    <recommendedName>
        <fullName evidence="4">MFS transporter</fullName>
    </recommendedName>
</protein>
<organism evidence="2 3">
    <name type="scientific">Sorangium cellulosum</name>
    <name type="common">Polyangium cellulosum</name>
    <dbReference type="NCBI Taxonomy" id="56"/>
    <lineage>
        <taxon>Bacteria</taxon>
        <taxon>Pseudomonadati</taxon>
        <taxon>Myxococcota</taxon>
        <taxon>Polyangia</taxon>
        <taxon>Polyangiales</taxon>
        <taxon>Polyangiaceae</taxon>
        <taxon>Sorangium</taxon>
    </lineage>
</organism>
<comment type="caution">
    <text evidence="2">The sequence shown here is derived from an EMBL/GenBank/DDBJ whole genome shotgun (WGS) entry which is preliminary data.</text>
</comment>
<dbReference type="EMBL" id="JEMC01001323">
    <property type="protein sequence ID" value="KYF98047.1"/>
    <property type="molecule type" value="Genomic_DNA"/>
</dbReference>
<dbReference type="InterPro" id="IPR036259">
    <property type="entry name" value="MFS_trans_sf"/>
</dbReference>
<feature type="transmembrane region" description="Helical" evidence="1">
    <location>
        <begin position="68"/>
        <end position="101"/>
    </location>
</feature>
<reference evidence="2 3" key="1">
    <citation type="submission" date="2014-02" db="EMBL/GenBank/DDBJ databases">
        <title>The small core and large imbalanced accessory genome model reveals a collaborative survival strategy of Sorangium cellulosum strains in nature.</title>
        <authorList>
            <person name="Han K."/>
            <person name="Peng R."/>
            <person name="Blom J."/>
            <person name="Li Y.-Z."/>
        </authorList>
    </citation>
    <scope>NUCLEOTIDE SEQUENCE [LARGE SCALE GENOMIC DNA]</scope>
    <source>
        <strain evidence="2 3">So0149</strain>
    </source>
</reference>
<evidence type="ECO:0000256" key="1">
    <source>
        <dbReference type="SAM" id="Phobius"/>
    </source>
</evidence>
<evidence type="ECO:0008006" key="4">
    <source>
        <dbReference type="Google" id="ProtNLM"/>
    </source>
</evidence>
<evidence type="ECO:0000313" key="3">
    <source>
        <dbReference type="Proteomes" id="UP000075515"/>
    </source>
</evidence>
<dbReference type="Gene3D" id="1.20.1250.20">
    <property type="entry name" value="MFS general substrate transporter like domains"/>
    <property type="match status" value="1"/>
</dbReference>
<sequence length="202" mass="20840">MRDGCPPGTQRAGGRAAEVRYHLSHQAALGAAAIAGSGAVLGVYVGGRGVDGLLARGHETARIWVAACAYLASTALFFLGLLSVALAAALILYVLAAFALAAANPPLDAARLDIVPSHLWGRAEGVRMTVRKAAEAAAPVVFGYVAENVFAGGPSPLRATFSVMLISLFGSWLITLIALRTYLGDAASADALTERARGRGRR</sequence>
<accession>A0A150T1T2</accession>
<keyword evidence="1" id="KW-1133">Transmembrane helix</keyword>
<name>A0A150T1T2_SORCE</name>
<feature type="transmembrane region" description="Helical" evidence="1">
    <location>
        <begin position="159"/>
        <end position="179"/>
    </location>
</feature>
<keyword evidence="1" id="KW-0472">Membrane</keyword>
<proteinExistence type="predicted"/>
<gene>
    <name evidence="2" type="ORF">BE18_32130</name>
</gene>
<dbReference type="SUPFAM" id="SSF103473">
    <property type="entry name" value="MFS general substrate transporter"/>
    <property type="match status" value="1"/>
</dbReference>